<dbReference type="PANTHER" id="PTHR28524">
    <property type="entry name" value="SUCCINATE DEHYDROGENASE ASSEMBLY FACTOR 4, MITOCHONDRIAL"/>
    <property type="match status" value="1"/>
</dbReference>
<dbReference type="EMBL" id="UINC01002426">
    <property type="protein sequence ID" value="SUZ96557.1"/>
    <property type="molecule type" value="Genomic_DNA"/>
</dbReference>
<dbReference type="PANTHER" id="PTHR28524:SF3">
    <property type="entry name" value="SUCCINATE DEHYDROGENASE ASSEMBLY FACTOR 4, MITOCHONDRIAL"/>
    <property type="match status" value="1"/>
</dbReference>
<accession>A0A381S2U6</accession>
<reference evidence="3" key="1">
    <citation type="submission" date="2018-05" db="EMBL/GenBank/DDBJ databases">
        <authorList>
            <person name="Lanie J.A."/>
            <person name="Ng W.-L."/>
            <person name="Kazmierczak K.M."/>
            <person name="Andrzejewski T.M."/>
            <person name="Davidsen T.M."/>
            <person name="Wayne K.J."/>
            <person name="Tettelin H."/>
            <person name="Glass J.I."/>
            <person name="Rusch D."/>
            <person name="Podicherti R."/>
            <person name="Tsui H.-C.T."/>
            <person name="Winkler M.E."/>
        </authorList>
    </citation>
    <scope>NUCLEOTIDE SEQUENCE</scope>
</reference>
<proteinExistence type="inferred from homology"/>
<evidence type="ECO:0008006" key="4">
    <source>
        <dbReference type="Google" id="ProtNLM"/>
    </source>
</evidence>
<organism evidence="3">
    <name type="scientific">marine metagenome</name>
    <dbReference type="NCBI Taxonomy" id="408172"/>
    <lineage>
        <taxon>unclassified sequences</taxon>
        <taxon>metagenomes</taxon>
        <taxon>ecological metagenomes</taxon>
    </lineage>
</organism>
<dbReference type="InterPro" id="IPR012875">
    <property type="entry name" value="SDHF4"/>
</dbReference>
<gene>
    <name evidence="3" type="ORF">METZ01_LOCUS49411</name>
</gene>
<name>A0A381S2U6_9ZZZZ</name>
<evidence type="ECO:0000313" key="3">
    <source>
        <dbReference type="EMBL" id="SUZ96557.1"/>
    </source>
</evidence>
<evidence type="ECO:0000256" key="1">
    <source>
        <dbReference type="ARBA" id="ARBA00005701"/>
    </source>
</evidence>
<comment type="similarity">
    <text evidence="1">Belongs to the SDHAF4 family.</text>
</comment>
<feature type="region of interest" description="Disordered" evidence="2">
    <location>
        <begin position="1"/>
        <end position="57"/>
    </location>
</feature>
<feature type="compositionally biased region" description="Basic and acidic residues" evidence="2">
    <location>
        <begin position="28"/>
        <end position="57"/>
    </location>
</feature>
<dbReference type="AlphaFoldDB" id="A0A381S2U6"/>
<protein>
    <recommendedName>
        <fullName evidence="4">DUF1674 domain-containing protein</fullName>
    </recommendedName>
</protein>
<dbReference type="Pfam" id="PF07896">
    <property type="entry name" value="DUF1674"/>
    <property type="match status" value="1"/>
</dbReference>
<sequence>MNKKNKISISSQALKEADERRKQKKKTKGQDKEIGGRKGPEPTRYNDWEKDGIISDF</sequence>
<evidence type="ECO:0000256" key="2">
    <source>
        <dbReference type="SAM" id="MobiDB-lite"/>
    </source>
</evidence>